<dbReference type="Pfam" id="PF00359">
    <property type="entry name" value="PTS_EIIA_2"/>
    <property type="match status" value="1"/>
</dbReference>
<evidence type="ECO:0000313" key="2">
    <source>
        <dbReference type="EMBL" id="MBP0438004.1"/>
    </source>
</evidence>
<organism evidence="2 3">
    <name type="scientific">Tianweitania sediminis</name>
    <dbReference type="NCBI Taxonomy" id="1502156"/>
    <lineage>
        <taxon>Bacteria</taxon>
        <taxon>Pseudomonadati</taxon>
        <taxon>Pseudomonadota</taxon>
        <taxon>Alphaproteobacteria</taxon>
        <taxon>Hyphomicrobiales</taxon>
        <taxon>Phyllobacteriaceae</taxon>
        <taxon>Tianweitania</taxon>
    </lineage>
</organism>
<proteinExistence type="predicted"/>
<keyword evidence="3" id="KW-1185">Reference proteome</keyword>
<sequence length="109" mass="11544">MDREGDGLAMPHAALPRISMPAAVIATMQHPVAFDAQDGDIDLMLGLLWPSDAGGFLLSLSQSSRLLRRPAHREYLRQATSPAEALAAIEAMERNPETAGHLASAGAVT</sequence>
<protein>
    <submittedName>
        <fullName evidence="2">PTS sugar transporter subunit IIA</fullName>
    </submittedName>
</protein>
<name>A0A8J7UGB6_9HYPH</name>
<dbReference type="PROSITE" id="PS51094">
    <property type="entry name" value="PTS_EIIA_TYPE_2"/>
    <property type="match status" value="1"/>
</dbReference>
<accession>A0A8J7UGB6</accession>
<evidence type="ECO:0000313" key="3">
    <source>
        <dbReference type="Proteomes" id="UP000666240"/>
    </source>
</evidence>
<dbReference type="EMBL" id="JAGIYY010000001">
    <property type="protein sequence ID" value="MBP0438004.1"/>
    <property type="molecule type" value="Genomic_DNA"/>
</dbReference>
<dbReference type="Proteomes" id="UP000666240">
    <property type="component" value="Unassembled WGS sequence"/>
</dbReference>
<dbReference type="InterPro" id="IPR016152">
    <property type="entry name" value="PTrfase/Anion_transptr"/>
</dbReference>
<gene>
    <name evidence="2" type="ORF">J5Y06_05010</name>
</gene>
<dbReference type="SUPFAM" id="SSF55804">
    <property type="entry name" value="Phoshotransferase/anion transport protein"/>
    <property type="match status" value="1"/>
</dbReference>
<keyword evidence="2" id="KW-0813">Transport</keyword>
<reference evidence="2" key="1">
    <citation type="submission" date="2021-03" db="EMBL/GenBank/DDBJ databases">
        <title>Genome sequencing and assembly of Tianweitania sediminis.</title>
        <authorList>
            <person name="Chhetri G."/>
        </authorList>
    </citation>
    <scope>NUCLEOTIDE SEQUENCE</scope>
    <source>
        <strain evidence="2">Z8</strain>
    </source>
</reference>
<dbReference type="AlphaFoldDB" id="A0A8J7UGB6"/>
<keyword evidence="2" id="KW-0762">Sugar transport</keyword>
<feature type="domain" description="PTS EIIA type-2" evidence="1">
    <location>
        <begin position="1"/>
        <end position="92"/>
    </location>
</feature>
<dbReference type="InterPro" id="IPR002178">
    <property type="entry name" value="PTS_EIIA_type-2_dom"/>
</dbReference>
<evidence type="ECO:0000259" key="1">
    <source>
        <dbReference type="PROSITE" id="PS51094"/>
    </source>
</evidence>
<dbReference type="Gene3D" id="3.40.930.10">
    <property type="entry name" value="Mannitol-specific EII, Chain A"/>
    <property type="match status" value="1"/>
</dbReference>
<dbReference type="RefSeq" id="WP_209333947.1">
    <property type="nucleotide sequence ID" value="NZ_JAGIYY010000001.1"/>
</dbReference>
<comment type="caution">
    <text evidence="2">The sequence shown here is derived from an EMBL/GenBank/DDBJ whole genome shotgun (WGS) entry which is preliminary data.</text>
</comment>